<evidence type="ECO:0000313" key="3">
    <source>
        <dbReference type="Proteomes" id="UP000494329"/>
    </source>
</evidence>
<keyword evidence="3" id="KW-1185">Reference proteome</keyword>
<dbReference type="Gene3D" id="3.40.50.720">
    <property type="entry name" value="NAD(P)-binding Rossmann-like Domain"/>
    <property type="match status" value="1"/>
</dbReference>
<dbReference type="Pfam" id="PF22917">
    <property type="entry name" value="PRISE"/>
    <property type="match status" value="1"/>
</dbReference>
<dbReference type="CDD" id="cd08948">
    <property type="entry name" value="5beta-POR_like_SDR_a"/>
    <property type="match status" value="1"/>
</dbReference>
<reference evidence="2 3" key="1">
    <citation type="submission" date="2020-04" db="EMBL/GenBank/DDBJ databases">
        <authorList>
            <person name="De Canck E."/>
        </authorList>
    </citation>
    <scope>NUCLEOTIDE SEQUENCE [LARGE SCALE GENOMIC DNA]</scope>
    <source>
        <strain evidence="2 3">LMG 29739</strain>
    </source>
</reference>
<dbReference type="Proteomes" id="UP000494329">
    <property type="component" value="Unassembled WGS sequence"/>
</dbReference>
<proteinExistence type="predicted"/>
<dbReference type="PANTHER" id="PTHR32487:SF0">
    <property type="entry name" value="3-OXO-DELTA(4,5)-STEROID 5-BETA-REDUCTASE"/>
    <property type="match status" value="1"/>
</dbReference>
<sequence>MEKKALIIGATGIVGGNLAQHLLSRGDWHVTGLSRGRNAMQSGVASVAADLTSQASVADALKGRDFSHVFFTAWARQATERENIRVNGAMVQHVLEALGPTGNLQHTALVTGLKHYLGPFEAYGQGNVPVTPFREEQGRQPVDNFYYEQEDRLFEAAGRYGFGWSVHRPHTIIGFALGNAMNMGMTLAVYATLCKETRQPFVFPGSPAQWDSLTDMTDARLLARHLEWAATSPNARNEDFNVVNGDVFRWKWMWSRIAQYFGIEPAPFDGQTRPLESRMQHAGKPWAEIAARHQLKEAEIGKLVSWWHTDADLGRPMEVLTDMTKSRKAGFLDYQSTPDAFFDLFDRLKAERIIPA</sequence>
<name>A0A6J5CWF5_9BURK</name>
<dbReference type="RefSeq" id="WP_175108736.1">
    <property type="nucleotide sequence ID" value="NZ_CADIKF010000001.1"/>
</dbReference>
<dbReference type="AlphaFoldDB" id="A0A6J5CWF5"/>
<dbReference type="InterPro" id="IPR036291">
    <property type="entry name" value="NAD(P)-bd_dom_sf"/>
</dbReference>
<organism evidence="2 3">
    <name type="scientific">Paraburkholderia solisilvae</name>
    <dbReference type="NCBI Taxonomy" id="624376"/>
    <lineage>
        <taxon>Bacteria</taxon>
        <taxon>Pseudomonadati</taxon>
        <taxon>Pseudomonadota</taxon>
        <taxon>Betaproteobacteria</taxon>
        <taxon>Burkholderiales</taxon>
        <taxon>Burkholderiaceae</taxon>
        <taxon>Paraburkholderia</taxon>
    </lineage>
</organism>
<feature type="domain" description="PRISE-like Rossmann-fold" evidence="1">
    <location>
        <begin position="66"/>
        <end position="355"/>
    </location>
</feature>
<evidence type="ECO:0000259" key="1">
    <source>
        <dbReference type="Pfam" id="PF22917"/>
    </source>
</evidence>
<dbReference type="PANTHER" id="PTHR32487">
    <property type="entry name" value="3-OXO-DELTA(4,5)-STEROID 5-BETA-REDUCTASE"/>
    <property type="match status" value="1"/>
</dbReference>
<evidence type="ECO:0000313" key="2">
    <source>
        <dbReference type="EMBL" id="CAB3745903.1"/>
    </source>
</evidence>
<accession>A0A6J5CWF5</accession>
<dbReference type="InterPro" id="IPR055222">
    <property type="entry name" value="PRISE-like_Rossmann-fold"/>
</dbReference>
<dbReference type="EMBL" id="CADIKF010000001">
    <property type="protein sequence ID" value="CAB3745903.1"/>
    <property type="molecule type" value="Genomic_DNA"/>
</dbReference>
<dbReference type="SUPFAM" id="SSF51735">
    <property type="entry name" value="NAD(P)-binding Rossmann-fold domains"/>
    <property type="match status" value="1"/>
</dbReference>
<gene>
    <name evidence="2" type="ORF">LMG29739_00054</name>
</gene>
<protein>
    <recommendedName>
        <fullName evidence="1">PRISE-like Rossmann-fold domain-containing protein</fullName>
    </recommendedName>
</protein>